<dbReference type="InterPro" id="IPR027417">
    <property type="entry name" value="P-loop_NTPase"/>
</dbReference>
<dbReference type="Pfam" id="PF12777">
    <property type="entry name" value="MT"/>
    <property type="match status" value="1"/>
</dbReference>
<dbReference type="Gene3D" id="3.10.490.20">
    <property type="match status" value="1"/>
</dbReference>
<evidence type="ECO:0000313" key="21">
    <source>
        <dbReference type="EMBL" id="PHJ22997.1"/>
    </source>
</evidence>
<evidence type="ECO:0000256" key="1">
    <source>
        <dbReference type="ARBA" id="ARBA00004430"/>
    </source>
</evidence>
<evidence type="ECO:0000256" key="12">
    <source>
        <dbReference type="ARBA" id="ARBA00023273"/>
    </source>
</evidence>
<feature type="compositionally biased region" description="Low complexity" evidence="14">
    <location>
        <begin position="1697"/>
        <end position="1706"/>
    </location>
</feature>
<dbReference type="FunFam" id="3.40.50.300:FF:000049">
    <property type="entry name" value="Dynein, axonemal, heavy chain 5"/>
    <property type="match status" value="1"/>
</dbReference>
<feature type="compositionally biased region" description="Basic and acidic residues" evidence="14">
    <location>
        <begin position="173"/>
        <end position="184"/>
    </location>
</feature>
<feature type="region of interest" description="Disordered" evidence="14">
    <location>
        <begin position="1440"/>
        <end position="1506"/>
    </location>
</feature>
<dbReference type="RefSeq" id="XP_067924674.1">
    <property type="nucleotide sequence ID" value="XM_068063347.1"/>
</dbReference>
<feature type="region of interest" description="Disordered" evidence="14">
    <location>
        <begin position="116"/>
        <end position="199"/>
    </location>
</feature>
<feature type="compositionally biased region" description="Polar residues" evidence="14">
    <location>
        <begin position="10"/>
        <end position="19"/>
    </location>
</feature>
<evidence type="ECO:0000259" key="15">
    <source>
        <dbReference type="Pfam" id="PF03028"/>
    </source>
</evidence>
<evidence type="ECO:0000313" key="22">
    <source>
        <dbReference type="Proteomes" id="UP000221165"/>
    </source>
</evidence>
<feature type="compositionally biased region" description="Acidic residues" evidence="14">
    <location>
        <begin position="1456"/>
        <end position="1471"/>
    </location>
</feature>
<dbReference type="InterPro" id="IPR042219">
    <property type="entry name" value="AAA_lid_11_sf"/>
</dbReference>
<dbReference type="GO" id="GO:0005930">
    <property type="term" value="C:axoneme"/>
    <property type="evidence" value="ECO:0007669"/>
    <property type="project" value="UniProtKB-SubCell"/>
</dbReference>
<feature type="domain" description="Dynein heavy chain AAA module D4" evidence="17">
    <location>
        <begin position="202"/>
        <end position="250"/>
    </location>
</feature>
<keyword evidence="7" id="KW-0243">Dynein</keyword>
<evidence type="ECO:0000256" key="4">
    <source>
        <dbReference type="ARBA" id="ARBA00022737"/>
    </source>
</evidence>
<evidence type="ECO:0000256" key="6">
    <source>
        <dbReference type="ARBA" id="ARBA00022840"/>
    </source>
</evidence>
<dbReference type="GO" id="GO:0005874">
    <property type="term" value="C:microtubule"/>
    <property type="evidence" value="ECO:0007669"/>
    <property type="project" value="UniProtKB-KW"/>
</dbReference>
<dbReference type="FunFam" id="1.20.1270.280:FF:000001">
    <property type="entry name" value="dynein heavy chain 7, axonemal"/>
    <property type="match status" value="1"/>
</dbReference>
<feature type="non-terminal residue" evidence="21">
    <location>
        <position position="1815"/>
    </location>
</feature>
<dbReference type="InterPro" id="IPR024743">
    <property type="entry name" value="Dynein_HC_stalk"/>
</dbReference>
<comment type="caution">
    <text evidence="21">The sequence shown here is derived from an EMBL/GenBank/DDBJ whole genome shotgun (WGS) entry which is preliminary data.</text>
</comment>
<feature type="domain" description="Dynein heavy chain coiled coil stalk" evidence="16">
    <location>
        <begin position="266"/>
        <end position="607"/>
    </location>
</feature>
<dbReference type="InterPro" id="IPR041658">
    <property type="entry name" value="AAA_lid_11"/>
</dbReference>
<feature type="domain" description="Dynein heavy chain C-terminal" evidence="20">
    <location>
        <begin position="1500"/>
        <end position="1815"/>
    </location>
</feature>
<dbReference type="FunFam" id="3.10.490.20:FF:000005">
    <property type="entry name" value="Dynein axonemal heavy chain 6"/>
    <property type="match status" value="1"/>
</dbReference>
<proteinExistence type="predicted"/>
<feature type="coiled-coil region" evidence="13">
    <location>
        <begin position="491"/>
        <end position="556"/>
    </location>
</feature>
<dbReference type="GO" id="GO:0005524">
    <property type="term" value="F:ATP binding"/>
    <property type="evidence" value="ECO:0007669"/>
    <property type="project" value="UniProtKB-KW"/>
</dbReference>
<dbReference type="InterPro" id="IPR043160">
    <property type="entry name" value="Dynein_C_barrel"/>
</dbReference>
<keyword evidence="8 13" id="KW-0175">Coiled coil</keyword>
<feature type="compositionally biased region" description="Acidic residues" evidence="14">
    <location>
        <begin position="157"/>
        <end position="172"/>
    </location>
</feature>
<keyword evidence="4" id="KW-0677">Repeat</keyword>
<dbReference type="VEuPathDB" id="ToxoDB:CSUI_003149"/>
<dbReference type="OrthoDB" id="5593012at2759"/>
<comment type="subcellular location">
    <subcellularLocation>
        <location evidence="1">Cytoplasm</location>
        <location evidence="1">Cytoskeleton</location>
        <location evidence="1">Cilium axoneme</location>
    </subcellularLocation>
</comment>
<dbReference type="Gene3D" id="1.10.8.1220">
    <property type="match status" value="1"/>
</dbReference>
<dbReference type="InterPro" id="IPR024317">
    <property type="entry name" value="Dynein_heavy_chain_D4_dom"/>
</dbReference>
<dbReference type="PANTHER" id="PTHR22878:SF68">
    <property type="entry name" value="DYNEIN HEAVY CHAIN 6, AXONEMAL-LIKE"/>
    <property type="match status" value="1"/>
</dbReference>
<dbReference type="GO" id="GO:0030286">
    <property type="term" value="C:dynein complex"/>
    <property type="evidence" value="ECO:0007669"/>
    <property type="project" value="UniProtKB-KW"/>
</dbReference>
<evidence type="ECO:0000256" key="11">
    <source>
        <dbReference type="ARBA" id="ARBA00023212"/>
    </source>
</evidence>
<dbReference type="Gene3D" id="6.10.140.1060">
    <property type="match status" value="1"/>
</dbReference>
<dbReference type="GeneID" id="94426558"/>
<evidence type="ECO:0000256" key="10">
    <source>
        <dbReference type="ARBA" id="ARBA00023175"/>
    </source>
</evidence>
<gene>
    <name evidence="21" type="ORF">CSUI_003149</name>
</gene>
<feature type="region of interest" description="Disordered" evidence="14">
    <location>
        <begin position="7"/>
        <end position="35"/>
    </location>
</feature>
<dbReference type="Pfam" id="PF12780">
    <property type="entry name" value="AAA_8"/>
    <property type="match status" value="2"/>
</dbReference>
<keyword evidence="22" id="KW-1185">Reference proteome</keyword>
<feature type="compositionally biased region" description="Low complexity" evidence="14">
    <location>
        <begin position="116"/>
        <end position="125"/>
    </location>
</feature>
<keyword evidence="6" id="KW-0067">ATP-binding</keyword>
<evidence type="ECO:0000256" key="7">
    <source>
        <dbReference type="ARBA" id="ARBA00023017"/>
    </source>
</evidence>
<feature type="domain" description="Dynein heavy chain AAA module D4" evidence="17">
    <location>
        <begin position="34"/>
        <end position="104"/>
    </location>
</feature>
<dbReference type="InterPro" id="IPR041228">
    <property type="entry name" value="Dynein_C"/>
</dbReference>
<feature type="domain" description="Dynein heavy chain AAA lid" evidence="19">
    <location>
        <begin position="1280"/>
        <end position="1420"/>
    </location>
</feature>
<dbReference type="FunFam" id="3.40.50.300:FF:000362">
    <property type="entry name" value="Dynein, axonemal, heavy chain 6"/>
    <property type="match status" value="1"/>
</dbReference>
<evidence type="ECO:0000259" key="19">
    <source>
        <dbReference type="Pfam" id="PF18198"/>
    </source>
</evidence>
<keyword evidence="3" id="KW-0493">Microtubule</keyword>
<dbReference type="FunFam" id="1.10.8.720:FF:000001">
    <property type="entry name" value="dynein heavy chain 7, axonemal"/>
    <property type="match status" value="1"/>
</dbReference>
<dbReference type="Pfam" id="PF03028">
    <property type="entry name" value="Dynein_heavy"/>
    <property type="match status" value="1"/>
</dbReference>
<accession>A0A2C6L1X9</accession>
<keyword evidence="11" id="KW-0206">Cytoskeleton</keyword>
<dbReference type="Pfam" id="PF12781">
    <property type="entry name" value="AAA_9"/>
    <property type="match status" value="1"/>
</dbReference>
<dbReference type="Gene3D" id="1.20.1270.280">
    <property type="match status" value="1"/>
</dbReference>
<dbReference type="Pfam" id="PF18199">
    <property type="entry name" value="Dynein_C"/>
    <property type="match status" value="1"/>
</dbReference>
<evidence type="ECO:0000259" key="20">
    <source>
        <dbReference type="Pfam" id="PF18199"/>
    </source>
</evidence>
<dbReference type="InterPro" id="IPR004273">
    <property type="entry name" value="Dynein_heavy_D6_P-loop"/>
</dbReference>
<keyword evidence="9" id="KW-0969">Cilium</keyword>
<keyword evidence="12" id="KW-0966">Cell projection</keyword>
<evidence type="ECO:0000259" key="16">
    <source>
        <dbReference type="Pfam" id="PF12777"/>
    </source>
</evidence>
<dbReference type="GO" id="GO:0008569">
    <property type="term" value="F:minus-end-directed microtubule motor activity"/>
    <property type="evidence" value="ECO:0007669"/>
    <property type="project" value="InterPro"/>
</dbReference>
<dbReference type="Gene3D" id="1.10.8.720">
    <property type="entry name" value="Region D6 of dynein motor"/>
    <property type="match status" value="1"/>
</dbReference>
<dbReference type="GO" id="GO:0007018">
    <property type="term" value="P:microtubule-based movement"/>
    <property type="evidence" value="ECO:0007669"/>
    <property type="project" value="InterPro"/>
</dbReference>
<dbReference type="Gene3D" id="3.40.50.300">
    <property type="entry name" value="P-loop containing nucleotide triphosphate hydrolases"/>
    <property type="match status" value="3"/>
</dbReference>
<dbReference type="InterPro" id="IPR035706">
    <property type="entry name" value="AAA_9"/>
</dbReference>
<dbReference type="InterPro" id="IPR026983">
    <property type="entry name" value="DHC"/>
</dbReference>
<evidence type="ECO:0000259" key="17">
    <source>
        <dbReference type="Pfam" id="PF12780"/>
    </source>
</evidence>
<dbReference type="PANTHER" id="PTHR22878">
    <property type="entry name" value="DYNEIN HEAVY CHAIN 6, AXONEMAL-LIKE-RELATED"/>
    <property type="match status" value="1"/>
</dbReference>
<feature type="domain" description="Dynein heavy chain ATP-binding dynein motor region" evidence="18">
    <location>
        <begin position="638"/>
        <end position="862"/>
    </location>
</feature>
<evidence type="ECO:0000259" key="18">
    <source>
        <dbReference type="Pfam" id="PF12781"/>
    </source>
</evidence>
<evidence type="ECO:0000256" key="13">
    <source>
        <dbReference type="SAM" id="Coils"/>
    </source>
</evidence>
<sequence>IAIFDLLSRGNPQQQQSGANDARASKASSGGGAETSTSPEDLFAIFVSQCQLNLHVVLLFSPSGDTLRKRIQLFPALVNCCTIDWYTTWALPSLQAVAQQELRTFFLNPPKYLSSLDTSFPSSSGEQEEEERKEEDEGLQEDSEKRGETVREKDLLEREEEEEEEEEEESKEGEERKIDGDSKKERNKKKKKKRRKGSLGGKMRDVLCHIFAEMQEDVTKITEKFRLETKRYNYVTPASYVEFLKLFIHLNSVKSSEIQRQMSQYKSGLEKINSTSKQVAKIQSELEILKPQIIQSTQETNDLMENISRIQQNAAASKAVIEREEEICMRQAKEASDVKEQCQRELDIAMPALASAIEALQKLSKSDITELNSMKAPPSGVIKVMEALCKMFKIHPVKAKSSDNSFKKTDDYWTASKKHLLNDSRFLQRLFTYDKDHIPTDIMNEILPYQTDPDFNPEVIKKASVAATSLCKWVLAIILYDQAVKVVGPKQRALEKAEKELRLAMEKLNEKKNELRDVESLIGQLMQQHQEAEVKKQDLTIQYEDCLRRLEVAERLIHDLAGENTRWEISYSQLQERVKTLLGEIILTSAIAAYAGVFTASYRHQCLGAWMETLSHNGVKLSRAFDLQKAAGDSLQIQNWVYNFLPNDSLSIENALILTLSKKRWPMLIDPQKQAIRWLKKTYPDMTVLRSSTSGDESYFFSLKVAIEIGSTVLLENCGEELDASLDPLLARAVFKAGGSVAMIRLKDSTIEYSRDFQLYLSTLLPNPHFSPEYCSLLTIINFSVTVEGLEDQLLNILVSLEKPAIEARRHALILESSTSQQQLKALEEKILSLLSNAKGDILDDKELIATLGSSKGASQSIEERVEEQKKTEELIERTRKDYRSVAHRSARFFVVVTNLAEIDGMYQFSVEWFHDIFIQAIQVGKRKKGGEEEEGDFTGHLEEINREFLYLLYNSICRSIFESHKLLFSILLALTSLAIDNELDSSQLQLLLLGGGSLPSSSSSSSSSSSCWYEKPSELVDHPWLSHTAWERIVGLDETLRDNAFLDQDFHEFFVDYIDEWKVVFDEDDPTTLEWPDDIDQSLTELERCLVIQAIRPDCLVRCLRILVEEKLGHSFLDPPAFDLHFSFKLATPTRPLIFILSSGADPMNCLLQLAKKHRMERQLLSISLGQGQGPKAVSAIENAVETGAWVLLQNCHLGKSFLSQLERIVEDFALRKSIHPNFRLFLTSMPSPDFPVSILLNSVKVTNEPPRGLRQNLLQSYLGFDAKFLEEHAKPKIWRNMLFGLCYFHALLLERRKFGPLGWNVYYEFSQSDISISIQQLKQFLEEYEEVPWKTLKYLIAETNYGGRITDPWDRRLINYIIDDIYSPGILEENFELSAIEPISIPSSDSTLEDYLSFIRNTLPTDENPEVYTLHPNASMAVSLAEANFILEKLLSLQPPLTEGGTEKDKEKEEEGEEREEEEDSEGDGEERKKRKNRKGRREEGEQEGGEEEGEKGKEASSISSSSQIAASIAQSILDQLPKPFDVAAVQQKYPVRYEDVLNTVLVQELSRFNRLLHVIFSNLKSLQDAIKGLILLTSELEETAKSLVENRVPVCFARVSYPSLKPLSSWIKDLLQRLSFFQRWIDHGHPSTFWLSGFFFTQSFLTGILQSYARKEKIPVDEISFDFAVLPNSATGAAASMLEPPSDGGEGGESIDASSSSLSGMKESGRKEGKSGCCIYGLYMDGARWDSDEQVIAESLPKILFAEMPPILLDPGPSTRPKKASHAYNCPVYKTAVRAGTLSTTGHSTNYVLTIRLAISPEHTEQYWTKRG</sequence>
<evidence type="ECO:0000256" key="14">
    <source>
        <dbReference type="SAM" id="MobiDB-lite"/>
    </source>
</evidence>
<keyword evidence="10" id="KW-0505">Motor protein</keyword>
<evidence type="ECO:0000256" key="8">
    <source>
        <dbReference type="ARBA" id="ARBA00023054"/>
    </source>
</evidence>
<keyword evidence="5" id="KW-0547">Nucleotide-binding</keyword>
<evidence type="ECO:0000256" key="2">
    <source>
        <dbReference type="ARBA" id="ARBA00022490"/>
    </source>
</evidence>
<evidence type="ECO:0000256" key="5">
    <source>
        <dbReference type="ARBA" id="ARBA00022741"/>
    </source>
</evidence>
<organism evidence="21 22">
    <name type="scientific">Cystoisospora suis</name>
    <dbReference type="NCBI Taxonomy" id="483139"/>
    <lineage>
        <taxon>Eukaryota</taxon>
        <taxon>Sar</taxon>
        <taxon>Alveolata</taxon>
        <taxon>Apicomplexa</taxon>
        <taxon>Conoidasida</taxon>
        <taxon>Coccidia</taxon>
        <taxon>Eucoccidiorida</taxon>
        <taxon>Eimeriorina</taxon>
        <taxon>Sarcocystidae</taxon>
        <taxon>Cystoisospora</taxon>
    </lineage>
</organism>
<dbReference type="GO" id="GO:0045505">
    <property type="term" value="F:dynein intermediate chain binding"/>
    <property type="evidence" value="ECO:0007669"/>
    <property type="project" value="InterPro"/>
</dbReference>
<evidence type="ECO:0000256" key="3">
    <source>
        <dbReference type="ARBA" id="ARBA00022701"/>
    </source>
</evidence>
<dbReference type="EMBL" id="MIGC01001367">
    <property type="protein sequence ID" value="PHJ22997.1"/>
    <property type="molecule type" value="Genomic_DNA"/>
</dbReference>
<feature type="region of interest" description="Disordered" evidence="14">
    <location>
        <begin position="1682"/>
        <end position="1716"/>
    </location>
</feature>
<name>A0A2C6L1X9_9APIC</name>
<dbReference type="Proteomes" id="UP000221165">
    <property type="component" value="Unassembled WGS sequence"/>
</dbReference>
<feature type="compositionally biased region" description="Basic residues" evidence="14">
    <location>
        <begin position="185"/>
        <end position="197"/>
    </location>
</feature>
<feature type="non-terminal residue" evidence="21">
    <location>
        <position position="1"/>
    </location>
</feature>
<keyword evidence="2" id="KW-0963">Cytoplasm</keyword>
<dbReference type="Gene3D" id="1.20.920.20">
    <property type="match status" value="1"/>
</dbReference>
<reference evidence="21 22" key="1">
    <citation type="journal article" date="2017" name="Int. J. Parasitol.">
        <title>The genome of the protozoan parasite Cystoisospora suis and a reverse vaccinology approach to identify vaccine candidates.</title>
        <authorList>
            <person name="Palmieri N."/>
            <person name="Shrestha A."/>
            <person name="Ruttkowski B."/>
            <person name="Beck T."/>
            <person name="Vogl C."/>
            <person name="Tomley F."/>
            <person name="Blake D.P."/>
            <person name="Joachim A."/>
        </authorList>
    </citation>
    <scope>NUCLEOTIDE SEQUENCE [LARGE SCALE GENOMIC DNA]</scope>
    <source>
        <strain evidence="21 22">Wien I</strain>
    </source>
</reference>
<evidence type="ECO:0000256" key="9">
    <source>
        <dbReference type="ARBA" id="ARBA00023069"/>
    </source>
</evidence>
<dbReference type="GO" id="GO:0051959">
    <property type="term" value="F:dynein light intermediate chain binding"/>
    <property type="evidence" value="ECO:0007669"/>
    <property type="project" value="InterPro"/>
</dbReference>
<feature type="compositionally biased region" description="Acidic residues" evidence="14">
    <location>
        <begin position="1487"/>
        <end position="1496"/>
    </location>
</feature>
<feature type="domain" description="Dynein heavy chain region D6 P-loop" evidence="15">
    <location>
        <begin position="1134"/>
        <end position="1248"/>
    </location>
</feature>
<dbReference type="FunFam" id="1.20.920.20:FF:000001">
    <property type="entry name" value="dynein heavy chain 2, axonemal"/>
    <property type="match status" value="1"/>
</dbReference>
<feature type="compositionally biased region" description="Acidic residues" evidence="14">
    <location>
        <begin position="126"/>
        <end position="141"/>
    </location>
</feature>
<protein>
    <submittedName>
        <fullName evidence="21">Dynein heavy chain</fullName>
    </submittedName>
</protein>
<dbReference type="Pfam" id="PF18198">
    <property type="entry name" value="AAA_lid_11"/>
    <property type="match status" value="1"/>
</dbReference>
<feature type="compositionally biased region" description="Basic and acidic residues" evidence="14">
    <location>
        <begin position="142"/>
        <end position="156"/>
    </location>
</feature>